<reference evidence="11" key="1">
    <citation type="journal article" date="2019" name="BMC Genomics">
        <title>A new reference genome for Sorghum bicolor reveals high levels of sequence similarity between sweet and grain genotypes: implications for the genetics of sugar metabolism.</title>
        <authorList>
            <person name="Cooper E.A."/>
            <person name="Brenton Z.W."/>
            <person name="Flinn B.S."/>
            <person name="Jenkins J."/>
            <person name="Shu S."/>
            <person name="Flowers D."/>
            <person name="Luo F."/>
            <person name="Wang Y."/>
            <person name="Xia P."/>
            <person name="Barry K."/>
            <person name="Daum C."/>
            <person name="Lipzen A."/>
            <person name="Yoshinaga Y."/>
            <person name="Schmutz J."/>
            <person name="Saski C."/>
            <person name="Vermerris W."/>
            <person name="Kresovich S."/>
        </authorList>
    </citation>
    <scope>NUCLEOTIDE SEQUENCE</scope>
</reference>
<dbReference type="InterPro" id="IPR020966">
    <property type="entry name" value="ALMT"/>
</dbReference>
<keyword evidence="3" id="KW-0813">Transport</keyword>
<feature type="transmembrane region" description="Helical" evidence="10">
    <location>
        <begin position="34"/>
        <end position="53"/>
    </location>
</feature>
<comment type="subcellular location">
    <subcellularLocation>
        <location evidence="1">Membrane</location>
        <topology evidence="1">Multi-pass membrane protein</topology>
    </subcellularLocation>
</comment>
<feature type="region of interest" description="Disordered" evidence="9">
    <location>
        <begin position="460"/>
        <end position="500"/>
    </location>
</feature>
<feature type="transmembrane region" description="Helical" evidence="10">
    <location>
        <begin position="96"/>
        <end position="116"/>
    </location>
</feature>
<evidence type="ECO:0000256" key="9">
    <source>
        <dbReference type="SAM" id="MobiDB-lite"/>
    </source>
</evidence>
<dbReference type="GO" id="GO:0016020">
    <property type="term" value="C:membrane"/>
    <property type="evidence" value="ECO:0007669"/>
    <property type="project" value="UniProtKB-SubCell"/>
</dbReference>
<feature type="transmembrane region" description="Helical" evidence="10">
    <location>
        <begin position="150"/>
        <end position="169"/>
    </location>
</feature>
<dbReference type="Gramene" id="EES05741">
    <property type="protein sequence ID" value="EES05741"/>
    <property type="gene ID" value="SORBI_3004G284700"/>
</dbReference>
<dbReference type="AlphaFoldDB" id="A0A921UMC7"/>
<dbReference type="OMA" id="INRICGT"/>
<dbReference type="EMBL" id="CM027683">
    <property type="protein sequence ID" value="KAG0534716.1"/>
    <property type="molecule type" value="Genomic_DNA"/>
</dbReference>
<evidence type="ECO:0000256" key="3">
    <source>
        <dbReference type="ARBA" id="ARBA00022448"/>
    </source>
</evidence>
<dbReference type="Proteomes" id="UP000807115">
    <property type="component" value="Chromosome 4"/>
</dbReference>
<comment type="similarity">
    <text evidence="2">Belongs to the aromatic acid exporter (TC 2.A.85) family.</text>
</comment>
<dbReference type="Pfam" id="PF11744">
    <property type="entry name" value="ALMT"/>
    <property type="match status" value="1"/>
</dbReference>
<dbReference type="PANTHER" id="PTHR31086">
    <property type="entry name" value="ALUMINUM-ACTIVATED MALATE TRANSPORTER 10"/>
    <property type="match status" value="1"/>
</dbReference>
<dbReference type="GO" id="GO:0015743">
    <property type="term" value="P:malate transport"/>
    <property type="evidence" value="ECO:0007669"/>
    <property type="project" value="InterPro"/>
</dbReference>
<comment type="caution">
    <text evidence="11">The sequence shown here is derived from an EMBL/GenBank/DDBJ whole genome shotgun (WGS) entry which is preliminary data.</text>
</comment>
<feature type="compositionally biased region" description="Basic and acidic residues" evidence="9">
    <location>
        <begin position="469"/>
        <end position="484"/>
    </location>
</feature>
<evidence type="ECO:0000256" key="5">
    <source>
        <dbReference type="ARBA" id="ARBA00022989"/>
    </source>
</evidence>
<sequence length="500" mass="53875">MDAAAREAQSGLEWRVTVPEGATVTMEEHEAGGAAARACAWLLACFATAWSWVAGFARKVWRIAADDPRKAVHGLKVGLALALVSVFYYTRPLYDGVGGAAMWAIMTVVVVFEYTVGGSVYKCFNRVVATASAGVLALGVHWVADRSGELEPVIVTGSLFLLAAAATFSRFIPTVKARFDYGVTIFILTYSLVAVSGYRVDQLAALAQQRLSTIAIGIFLCLAVSMLICPVWSGAELHLLTTRNMDKLADAVEACVEDYFAAEEPTPAARQSTKSKSDGYKCVLNSKASEDAQANLARWEPAHGRFGFRHPYAQYAKVGAAMRACAYCVEALSSCARAEVQAPPHVKRLLRDVCARVGARCARVLREASRSVATMTTSSSSRTLDFAVADMNTAVQELQGDMRTLPSTVLAAKLLAAETTSLMDTMPVFTVASLLVEISARVEGVVDAVDELATLASFKQVDDDDDDDDKKGETEMTIKVHPLNEPDTDEESPENKTRKA</sequence>
<evidence type="ECO:0000256" key="4">
    <source>
        <dbReference type="ARBA" id="ARBA00022692"/>
    </source>
</evidence>
<feature type="transmembrane region" description="Helical" evidence="10">
    <location>
        <begin position="123"/>
        <end position="144"/>
    </location>
</feature>
<keyword evidence="4 10" id="KW-0812">Transmembrane</keyword>
<evidence type="ECO:0000256" key="10">
    <source>
        <dbReference type="SAM" id="Phobius"/>
    </source>
</evidence>
<dbReference type="OrthoDB" id="68611at2759"/>
<feature type="transmembrane region" description="Helical" evidence="10">
    <location>
        <begin position="181"/>
        <end position="200"/>
    </location>
</feature>
<keyword evidence="6" id="KW-0406">Ion transport</keyword>
<evidence type="ECO:0000313" key="11">
    <source>
        <dbReference type="EMBL" id="KAG0534716.1"/>
    </source>
</evidence>
<evidence type="ECO:0000313" key="12">
    <source>
        <dbReference type="Proteomes" id="UP000807115"/>
    </source>
</evidence>
<accession>A0A921UMC7</accession>
<keyword evidence="8" id="KW-0407">Ion channel</keyword>
<keyword evidence="5 10" id="KW-1133">Transmembrane helix</keyword>
<organism evidence="11 12">
    <name type="scientific">Sorghum bicolor</name>
    <name type="common">Sorghum</name>
    <name type="synonym">Sorghum vulgare</name>
    <dbReference type="NCBI Taxonomy" id="4558"/>
    <lineage>
        <taxon>Eukaryota</taxon>
        <taxon>Viridiplantae</taxon>
        <taxon>Streptophyta</taxon>
        <taxon>Embryophyta</taxon>
        <taxon>Tracheophyta</taxon>
        <taxon>Spermatophyta</taxon>
        <taxon>Magnoliopsida</taxon>
        <taxon>Liliopsida</taxon>
        <taxon>Poales</taxon>
        <taxon>Poaceae</taxon>
        <taxon>PACMAD clade</taxon>
        <taxon>Panicoideae</taxon>
        <taxon>Andropogonodae</taxon>
        <taxon>Andropogoneae</taxon>
        <taxon>Sorghinae</taxon>
        <taxon>Sorghum</taxon>
    </lineage>
</organism>
<feature type="transmembrane region" description="Helical" evidence="10">
    <location>
        <begin position="74"/>
        <end position="90"/>
    </location>
</feature>
<protein>
    <submittedName>
        <fullName evidence="11">Uncharacterized protein</fullName>
    </submittedName>
</protein>
<evidence type="ECO:0000256" key="7">
    <source>
        <dbReference type="ARBA" id="ARBA00023136"/>
    </source>
</evidence>
<reference evidence="11" key="2">
    <citation type="submission" date="2020-10" db="EMBL/GenBank/DDBJ databases">
        <authorList>
            <person name="Cooper E.A."/>
            <person name="Brenton Z.W."/>
            <person name="Flinn B.S."/>
            <person name="Jenkins J."/>
            <person name="Shu S."/>
            <person name="Flowers D."/>
            <person name="Luo F."/>
            <person name="Wang Y."/>
            <person name="Xia P."/>
            <person name="Barry K."/>
            <person name="Daum C."/>
            <person name="Lipzen A."/>
            <person name="Yoshinaga Y."/>
            <person name="Schmutz J."/>
            <person name="Saski C."/>
            <person name="Vermerris W."/>
            <person name="Kresovich S."/>
        </authorList>
    </citation>
    <scope>NUCLEOTIDE SEQUENCE</scope>
</reference>
<evidence type="ECO:0000256" key="6">
    <source>
        <dbReference type="ARBA" id="ARBA00023065"/>
    </source>
</evidence>
<gene>
    <name evidence="11" type="ORF">BDA96_04G303500</name>
</gene>
<evidence type="ECO:0000256" key="1">
    <source>
        <dbReference type="ARBA" id="ARBA00004141"/>
    </source>
</evidence>
<dbReference type="KEGG" id="sbi:8076043"/>
<feature type="transmembrane region" description="Helical" evidence="10">
    <location>
        <begin position="212"/>
        <end position="235"/>
    </location>
</feature>
<proteinExistence type="inferred from homology"/>
<evidence type="ECO:0000256" key="2">
    <source>
        <dbReference type="ARBA" id="ARBA00007079"/>
    </source>
</evidence>
<evidence type="ECO:0000256" key="8">
    <source>
        <dbReference type="ARBA" id="ARBA00023303"/>
    </source>
</evidence>
<name>A0A921UMC7_SORBI</name>
<keyword evidence="7 10" id="KW-0472">Membrane</keyword>
<dbReference type="GO" id="GO:0034220">
    <property type="term" value="P:monoatomic ion transmembrane transport"/>
    <property type="evidence" value="ECO:0007669"/>
    <property type="project" value="UniProtKB-KW"/>
</dbReference>